<evidence type="ECO:0000256" key="2">
    <source>
        <dbReference type="ARBA" id="ARBA00022630"/>
    </source>
</evidence>
<proteinExistence type="predicted"/>
<comment type="caution">
    <text evidence="6">The sequence shown here is derived from an EMBL/GenBank/DDBJ whole genome shotgun (WGS) entry which is preliminary data.</text>
</comment>
<dbReference type="EMBL" id="JABAHY010000004">
    <property type="protein sequence ID" value="NLS09586.1"/>
    <property type="molecule type" value="Genomic_DNA"/>
</dbReference>
<dbReference type="GO" id="GO:0071949">
    <property type="term" value="F:FAD binding"/>
    <property type="evidence" value="ECO:0007669"/>
    <property type="project" value="InterPro"/>
</dbReference>
<dbReference type="InterPro" id="IPR016169">
    <property type="entry name" value="FAD-bd_PCMH_sub2"/>
</dbReference>
<dbReference type="Gene3D" id="1.10.45.10">
    <property type="entry name" value="Vanillyl-alcohol Oxidase, Chain A, domain 4"/>
    <property type="match status" value="1"/>
</dbReference>
<dbReference type="InterPro" id="IPR016166">
    <property type="entry name" value="FAD-bd_PCMH"/>
</dbReference>
<dbReference type="PROSITE" id="PS51387">
    <property type="entry name" value="FAD_PCMH"/>
    <property type="match status" value="1"/>
</dbReference>
<dbReference type="Gene3D" id="3.30.465.10">
    <property type="match status" value="1"/>
</dbReference>
<dbReference type="InterPro" id="IPR036318">
    <property type="entry name" value="FAD-bd_PCMH-like_sf"/>
</dbReference>
<keyword evidence="7" id="KW-1185">Reference proteome</keyword>
<accession>A0A7X8TJ91</accession>
<dbReference type="InterPro" id="IPR016164">
    <property type="entry name" value="FAD-linked_Oxase-like_C"/>
</dbReference>
<dbReference type="PANTHER" id="PTHR42934">
    <property type="entry name" value="GLYCOLATE OXIDASE SUBUNIT GLCD"/>
    <property type="match status" value="1"/>
</dbReference>
<keyword evidence="4" id="KW-0560">Oxidoreductase</keyword>
<dbReference type="Pfam" id="PF01565">
    <property type="entry name" value="FAD_binding_4"/>
    <property type="match status" value="1"/>
</dbReference>
<dbReference type="GO" id="GO:0016491">
    <property type="term" value="F:oxidoreductase activity"/>
    <property type="evidence" value="ECO:0007669"/>
    <property type="project" value="UniProtKB-KW"/>
</dbReference>
<evidence type="ECO:0000256" key="4">
    <source>
        <dbReference type="ARBA" id="ARBA00023002"/>
    </source>
</evidence>
<dbReference type="FunFam" id="1.10.45.10:FF:000001">
    <property type="entry name" value="D-lactate dehydrogenase mitochondrial"/>
    <property type="match status" value="1"/>
</dbReference>
<evidence type="ECO:0000313" key="7">
    <source>
        <dbReference type="Proteomes" id="UP000523139"/>
    </source>
</evidence>
<evidence type="ECO:0000256" key="1">
    <source>
        <dbReference type="ARBA" id="ARBA00001974"/>
    </source>
</evidence>
<dbReference type="RefSeq" id="WP_168887081.1">
    <property type="nucleotide sequence ID" value="NZ_JABAHY010000004.1"/>
</dbReference>
<dbReference type="Proteomes" id="UP000523139">
    <property type="component" value="Unassembled WGS sequence"/>
</dbReference>
<dbReference type="AlphaFoldDB" id="A0A7X8TJ91"/>
<comment type="cofactor">
    <cofactor evidence="1">
        <name>FAD</name>
        <dbReference type="ChEBI" id="CHEBI:57692"/>
    </cofactor>
</comment>
<name>A0A7X8TJ91_9MICC</name>
<dbReference type="InterPro" id="IPR006094">
    <property type="entry name" value="Oxid_FAD_bind_N"/>
</dbReference>
<evidence type="ECO:0000313" key="6">
    <source>
        <dbReference type="EMBL" id="NLS09586.1"/>
    </source>
</evidence>
<dbReference type="InterPro" id="IPR016171">
    <property type="entry name" value="Vanillyl_alc_oxidase_C-sub2"/>
</dbReference>
<sequence>MTTDDAVAELRRQLDPAKVLTDEAVRHGLSRDRSQWVQPELAAVVVKPADESDVVTTLKVAHHYRLPVIPRGAGSGLSGGTVGLNEAIVLDVTEMASVIELDPRGKWATVQPGVITADLDRQAAEHGLMFAPDPASTELSTIGGNIAANAGGLRCVKYGNTRDSVLSLKVVLATGEKLTLGSKTKKDVAGLDLMSLFVGSEGTLGVITEATVRLVPRPAQRRMLLAVCRTWEEVEALAVTASAMPQTPSMVELIDHGGLQNRSEELKAPLGLEDTGRAVALIESDSPYAEQDVAEYRRELTAAGLSDLRLLSDQEREAALRLRRGKAAEGKGDAQILDTSRLWWLGEDMTVPAPYLARFLREAETIAAEAGVRISMVAHVGDGNLHPALTIPKEEVSSEQTASEMLNQTADRLVRIALSLGGSVTGEHGVGVLKKEWLPMMLGEESLRIQHSIKEIFDPHGIMNPGRGY</sequence>
<dbReference type="Pfam" id="PF02913">
    <property type="entry name" value="FAD-oxidase_C"/>
    <property type="match status" value="1"/>
</dbReference>
<evidence type="ECO:0000259" key="5">
    <source>
        <dbReference type="PROSITE" id="PS51387"/>
    </source>
</evidence>
<reference evidence="6 7" key="1">
    <citation type="submission" date="2020-04" db="EMBL/GenBank/DDBJ databases">
        <title>Nesterenkonia sp. nov., isolated from marine sediment.</title>
        <authorList>
            <person name="Zhang G."/>
        </authorList>
    </citation>
    <scope>NUCLEOTIDE SEQUENCE [LARGE SCALE GENOMIC DNA]</scope>
    <source>
        <strain evidence="6 7">MY13</strain>
    </source>
</reference>
<dbReference type="SUPFAM" id="SSF55103">
    <property type="entry name" value="FAD-linked oxidases, C-terminal domain"/>
    <property type="match status" value="1"/>
</dbReference>
<keyword evidence="2" id="KW-0285">Flavoprotein</keyword>
<dbReference type="InterPro" id="IPR051914">
    <property type="entry name" value="FAD-linked_OxidoTrans_Type4"/>
</dbReference>
<protein>
    <submittedName>
        <fullName evidence="6">FAD-binding oxidoreductase</fullName>
    </submittedName>
</protein>
<feature type="domain" description="FAD-binding PCMH-type" evidence="5">
    <location>
        <begin position="37"/>
        <end position="217"/>
    </location>
</feature>
<dbReference type="SUPFAM" id="SSF56176">
    <property type="entry name" value="FAD-binding/transporter-associated domain-like"/>
    <property type="match status" value="1"/>
</dbReference>
<dbReference type="InterPro" id="IPR004113">
    <property type="entry name" value="FAD-bd_oxidored_4_C"/>
</dbReference>
<evidence type="ECO:0000256" key="3">
    <source>
        <dbReference type="ARBA" id="ARBA00022827"/>
    </source>
</evidence>
<dbReference type="PANTHER" id="PTHR42934:SF2">
    <property type="entry name" value="GLYCOLATE OXIDASE SUBUNIT GLCD"/>
    <property type="match status" value="1"/>
</dbReference>
<gene>
    <name evidence="6" type="ORF">HGQ17_06115</name>
</gene>
<keyword evidence="3" id="KW-0274">FAD</keyword>
<dbReference type="Gene3D" id="3.30.70.2740">
    <property type="match status" value="1"/>
</dbReference>
<organism evidence="6 7">
    <name type="scientific">Nesterenkonia sedimenti</name>
    <dbReference type="NCBI Taxonomy" id="1463632"/>
    <lineage>
        <taxon>Bacteria</taxon>
        <taxon>Bacillati</taxon>
        <taxon>Actinomycetota</taxon>
        <taxon>Actinomycetes</taxon>
        <taxon>Micrococcales</taxon>
        <taxon>Micrococcaceae</taxon>
        <taxon>Nesterenkonia</taxon>
    </lineage>
</organism>